<dbReference type="Proteomes" id="UP000824166">
    <property type="component" value="Unassembled WGS sequence"/>
</dbReference>
<dbReference type="RefSeq" id="WP_216926614.1">
    <property type="nucleotide sequence ID" value="NZ_JAHOPC010000015.1"/>
</dbReference>
<dbReference type="EMBL" id="JAHOPC010000015">
    <property type="protein sequence ID" value="MBU8868491.1"/>
    <property type="molecule type" value="Genomic_DNA"/>
</dbReference>
<protein>
    <submittedName>
        <fullName evidence="4">SDR family oxidoreductase</fullName>
    </submittedName>
</protein>
<evidence type="ECO:0000256" key="2">
    <source>
        <dbReference type="ARBA" id="ARBA00023002"/>
    </source>
</evidence>
<dbReference type="Pfam" id="PF00106">
    <property type="entry name" value="adh_short"/>
    <property type="match status" value="1"/>
</dbReference>
<dbReference type="CDD" id="cd05233">
    <property type="entry name" value="SDR_c"/>
    <property type="match status" value="1"/>
</dbReference>
<gene>
    <name evidence="4" type="ORF">KSW38_19535</name>
</gene>
<evidence type="ECO:0000256" key="1">
    <source>
        <dbReference type="ARBA" id="ARBA00006484"/>
    </source>
</evidence>
<comment type="similarity">
    <text evidence="1">Belongs to the short-chain dehydrogenases/reductases (SDR) family.</text>
</comment>
<dbReference type="InterPro" id="IPR020904">
    <property type="entry name" value="Sc_DH/Rdtase_CS"/>
</dbReference>
<evidence type="ECO:0000313" key="4">
    <source>
        <dbReference type="EMBL" id="MBU8868491.1"/>
    </source>
</evidence>
<dbReference type="InterPro" id="IPR057326">
    <property type="entry name" value="KR_dom"/>
</dbReference>
<comment type="caution">
    <text evidence="4">The sequence shown here is derived from an EMBL/GenBank/DDBJ whole genome shotgun (WGS) entry which is preliminary data.</text>
</comment>
<dbReference type="InterPro" id="IPR002347">
    <property type="entry name" value="SDR_fam"/>
</dbReference>
<accession>A0ABS6ICC0</accession>
<dbReference type="PROSITE" id="PS00061">
    <property type="entry name" value="ADH_SHORT"/>
    <property type="match status" value="1"/>
</dbReference>
<reference evidence="4 5" key="1">
    <citation type="submission" date="2021-06" db="EMBL/GenBank/DDBJ databases">
        <authorList>
            <person name="Jeong J.W."/>
        </authorList>
    </citation>
    <scope>NUCLEOTIDE SEQUENCE [LARGE SCALE GENOMIC DNA]</scope>
    <source>
        <strain evidence="4 5">MMS21-TAE1-1</strain>
    </source>
</reference>
<sequence>MADLQYRGATAVVTGGARGIGRSIAHELAKRGTNVIIADLHEESAIETARELEQLGVSTLAHALDVSNVDAVEDMADRVFSRFGTVDILVNNAGVTMRPYRSIWEASQDDYQWMLNVNYLGVVNCVLAFVPRMREQSGRRHIVNTSSVATLSRNTGHAMYGASKAAVDAFSDTLREEFSDHGDDIGVTILYPGYITTSIAQTSEQSRNETNRSDKRPVVAYPHLDKKAPESFHSPLAPEAVGPMVLRSMDLDAPYCTTHPIEPAFMDERTRLVVAGYFPENKE</sequence>
<keyword evidence="2" id="KW-0560">Oxidoreductase</keyword>
<evidence type="ECO:0000313" key="5">
    <source>
        <dbReference type="Proteomes" id="UP000824166"/>
    </source>
</evidence>
<name>A0ABS6ICC0_9MICC</name>
<organism evidence="4 5">
    <name type="scientific">Paenarthrobacter aromaticivorans</name>
    <dbReference type="NCBI Taxonomy" id="2849150"/>
    <lineage>
        <taxon>Bacteria</taxon>
        <taxon>Bacillati</taxon>
        <taxon>Actinomycetota</taxon>
        <taxon>Actinomycetes</taxon>
        <taxon>Micrococcales</taxon>
        <taxon>Micrococcaceae</taxon>
        <taxon>Paenarthrobacter</taxon>
    </lineage>
</organism>
<proteinExistence type="inferred from homology"/>
<keyword evidence="5" id="KW-1185">Reference proteome</keyword>
<evidence type="ECO:0000259" key="3">
    <source>
        <dbReference type="SMART" id="SM00822"/>
    </source>
</evidence>
<dbReference type="PANTHER" id="PTHR44196:SF1">
    <property type="entry name" value="DEHYDROGENASE_REDUCTASE SDR FAMILY MEMBER 7B"/>
    <property type="match status" value="1"/>
</dbReference>
<dbReference type="PANTHER" id="PTHR44196">
    <property type="entry name" value="DEHYDROGENASE/REDUCTASE SDR FAMILY MEMBER 7B"/>
    <property type="match status" value="1"/>
</dbReference>
<dbReference type="SMART" id="SM00822">
    <property type="entry name" value="PKS_KR"/>
    <property type="match status" value="1"/>
</dbReference>
<feature type="domain" description="Ketoreductase" evidence="3">
    <location>
        <begin position="9"/>
        <end position="188"/>
    </location>
</feature>